<protein>
    <submittedName>
        <fullName evidence="2">Uncharacterized protein DUF1266</fullName>
    </submittedName>
</protein>
<sequence length="300" mass="35397">MDQQYMDKYWEQLRNMGFSEDMINLYKQQVEQSMNQADSWNAQMSVFTENIKQFNQMFGGDDADVCDMDDRPQVIRLHTGSRLMPEQQWAVACGADIAFVNQQYLNDITTGVSKADCREQLSEWWDIDSTAELVDMLTWLRESGHRIEYDIIWQAINMVSMKESKAFLREYIASNELEEAVVMERLRNTRDALELFKEWKLIDKSLQPDMLIWDFARIINLSRAGYDAGYLTYEAALDYMMQCVPLIKRSYTSWRHLSLSYQFARCVWNGVEMGSFETLHANMEYLLLAPESPWKRLSFR</sequence>
<dbReference type="RefSeq" id="WP_145665042.1">
    <property type="nucleotide sequence ID" value="NZ_VIWO01000001.1"/>
</dbReference>
<dbReference type="AlphaFoldDB" id="A0A561Q5P3"/>
<comment type="caution">
    <text evidence="2">The sequence shown here is derived from an EMBL/GenBank/DDBJ whole genome shotgun (WGS) entry which is preliminary data.</text>
</comment>
<dbReference type="EMBL" id="VIWO01000001">
    <property type="protein sequence ID" value="TWF45676.1"/>
    <property type="molecule type" value="Genomic_DNA"/>
</dbReference>
<dbReference type="Proteomes" id="UP000320811">
    <property type="component" value="Unassembled WGS sequence"/>
</dbReference>
<organism evidence="2 3">
    <name type="scientific">Chitinophaga polysaccharea</name>
    <dbReference type="NCBI Taxonomy" id="1293035"/>
    <lineage>
        <taxon>Bacteria</taxon>
        <taxon>Pseudomonadati</taxon>
        <taxon>Bacteroidota</taxon>
        <taxon>Chitinophagia</taxon>
        <taxon>Chitinophagales</taxon>
        <taxon>Chitinophagaceae</taxon>
        <taxon>Chitinophaga</taxon>
    </lineage>
</organism>
<proteinExistence type="predicted"/>
<keyword evidence="3" id="KW-1185">Reference proteome</keyword>
<evidence type="ECO:0000313" key="3">
    <source>
        <dbReference type="Proteomes" id="UP000320811"/>
    </source>
</evidence>
<accession>A0A561Q5P3</accession>
<dbReference type="InterPro" id="IPR009677">
    <property type="entry name" value="DUF1266"/>
</dbReference>
<evidence type="ECO:0000313" key="2">
    <source>
        <dbReference type="EMBL" id="TWF45676.1"/>
    </source>
</evidence>
<dbReference type="Pfam" id="PF06889">
    <property type="entry name" value="DUF1266"/>
    <property type="match status" value="1"/>
</dbReference>
<name>A0A561Q5P3_9BACT</name>
<dbReference type="OrthoDB" id="648917at2"/>
<gene>
    <name evidence="2" type="ORF">FHW36_1011607</name>
</gene>
<reference evidence="2 3" key="1">
    <citation type="submission" date="2019-06" db="EMBL/GenBank/DDBJ databases">
        <title>Sorghum-associated microbial communities from plants grown in Nebraska, USA.</title>
        <authorList>
            <person name="Schachtman D."/>
        </authorList>
    </citation>
    <scope>NUCLEOTIDE SEQUENCE [LARGE SCALE GENOMIC DNA]</scope>
    <source>
        <strain evidence="2 3">1209</strain>
    </source>
</reference>
<feature type="domain" description="DUF1266" evidence="1">
    <location>
        <begin position="120"/>
        <end position="299"/>
    </location>
</feature>
<evidence type="ECO:0000259" key="1">
    <source>
        <dbReference type="Pfam" id="PF06889"/>
    </source>
</evidence>